<accession>A0ABU4K8X3</accession>
<evidence type="ECO:0000313" key="1">
    <source>
        <dbReference type="EMBL" id="MDX2294206.1"/>
    </source>
</evidence>
<dbReference type="EMBL" id="JAWJZF010000377">
    <property type="protein sequence ID" value="MDX2294206.1"/>
    <property type="molecule type" value="Genomic_DNA"/>
</dbReference>
<keyword evidence="2" id="KW-1185">Reference proteome</keyword>
<reference evidence="1 2" key="1">
    <citation type="submission" date="2023-10" db="EMBL/GenBank/DDBJ databases">
        <authorList>
            <person name="Wang X.X."/>
        </authorList>
    </citation>
    <scope>NUCLEOTIDE SEQUENCE [LARGE SCALE GENOMIC DNA]</scope>
    <source>
        <strain evidence="1 2">NBRC 12816</strain>
    </source>
</reference>
<organism evidence="1 2">
    <name type="scientific">Streptomyces roseolus</name>
    <dbReference type="NCBI Taxonomy" id="67358"/>
    <lineage>
        <taxon>Bacteria</taxon>
        <taxon>Bacillati</taxon>
        <taxon>Actinomycetota</taxon>
        <taxon>Actinomycetes</taxon>
        <taxon>Kitasatosporales</taxon>
        <taxon>Streptomycetaceae</taxon>
        <taxon>Streptomyces</taxon>
    </lineage>
</organism>
<gene>
    <name evidence="1" type="ORF">R2363_18745</name>
</gene>
<proteinExistence type="predicted"/>
<evidence type="ECO:0000313" key="2">
    <source>
        <dbReference type="Proteomes" id="UP001278571"/>
    </source>
</evidence>
<protein>
    <submittedName>
        <fullName evidence="1">Uncharacterized protein</fullName>
    </submittedName>
</protein>
<dbReference type="RefSeq" id="WP_319010525.1">
    <property type="nucleotide sequence ID" value="NZ_JAWJZF010000377.1"/>
</dbReference>
<comment type="caution">
    <text evidence="1">The sequence shown here is derived from an EMBL/GenBank/DDBJ whole genome shotgun (WGS) entry which is preliminary data.</text>
</comment>
<dbReference type="Proteomes" id="UP001278571">
    <property type="component" value="Unassembled WGS sequence"/>
</dbReference>
<name>A0ABU4K8X3_9ACTN</name>
<sequence length="82" mass="8679">MISNPVRPRAAVDRVDAWGLEEASFDSEPVVNVPIADAVRYGAPPIRLRLIGSASLICAVFDGDDLVRAGPPPGRVRRAATA</sequence>